<dbReference type="EMBL" id="CAJVPL010002643">
    <property type="protein sequence ID" value="CAG8616267.1"/>
    <property type="molecule type" value="Genomic_DNA"/>
</dbReference>
<organism evidence="4 5">
    <name type="scientific">Ambispora gerdemannii</name>
    <dbReference type="NCBI Taxonomy" id="144530"/>
    <lineage>
        <taxon>Eukaryota</taxon>
        <taxon>Fungi</taxon>
        <taxon>Fungi incertae sedis</taxon>
        <taxon>Mucoromycota</taxon>
        <taxon>Glomeromycotina</taxon>
        <taxon>Glomeromycetes</taxon>
        <taxon>Archaeosporales</taxon>
        <taxon>Ambisporaceae</taxon>
        <taxon>Ambispora</taxon>
    </lineage>
</organism>
<evidence type="ECO:0000259" key="3">
    <source>
        <dbReference type="PROSITE" id="PS50222"/>
    </source>
</evidence>
<keyword evidence="2" id="KW-0106">Calcium</keyword>
<dbReference type="GO" id="GO:0016460">
    <property type="term" value="C:myosin II complex"/>
    <property type="evidence" value="ECO:0007669"/>
    <property type="project" value="TreeGrafter"/>
</dbReference>
<keyword evidence="5" id="KW-1185">Reference proteome</keyword>
<dbReference type="Proteomes" id="UP000789831">
    <property type="component" value="Unassembled WGS sequence"/>
</dbReference>
<evidence type="ECO:0000313" key="5">
    <source>
        <dbReference type="Proteomes" id="UP000789831"/>
    </source>
</evidence>
<dbReference type="InterPro" id="IPR050230">
    <property type="entry name" value="CALM/Myosin/TropC-like"/>
</dbReference>
<sequence length="142" mass="15808">MASQEHEYKEAFQLFDKKGNGTISSEALGDLLRALGQNPTEAEVGELVKKAGKEISYDAFLEILNRPNGFAPAGTYQDFIEGFLIFDKDRTGFIAASELKYVLTSLGEKLTSEDVDELFKNVQVDSKGNIRYEEIVKKIMSS</sequence>
<dbReference type="FunFam" id="1.10.238.10:FF:000178">
    <property type="entry name" value="Calmodulin-2 A"/>
    <property type="match status" value="1"/>
</dbReference>
<dbReference type="SUPFAM" id="SSF47473">
    <property type="entry name" value="EF-hand"/>
    <property type="match status" value="1"/>
</dbReference>
<protein>
    <submittedName>
        <fullName evidence="4">1369_t:CDS:1</fullName>
    </submittedName>
</protein>
<keyword evidence="1" id="KW-0677">Repeat</keyword>
<dbReference type="AlphaFoldDB" id="A0A9N9CU90"/>
<proteinExistence type="predicted"/>
<dbReference type="GO" id="GO:1903475">
    <property type="term" value="P:mitotic actomyosin contractile ring assembly"/>
    <property type="evidence" value="ECO:0007669"/>
    <property type="project" value="TreeGrafter"/>
</dbReference>
<dbReference type="SMART" id="SM00054">
    <property type="entry name" value="EFh"/>
    <property type="match status" value="3"/>
</dbReference>
<dbReference type="Gene3D" id="1.10.238.10">
    <property type="entry name" value="EF-hand"/>
    <property type="match status" value="2"/>
</dbReference>
<dbReference type="CDD" id="cd00051">
    <property type="entry name" value="EFh"/>
    <property type="match status" value="2"/>
</dbReference>
<evidence type="ECO:0000313" key="4">
    <source>
        <dbReference type="EMBL" id="CAG8616267.1"/>
    </source>
</evidence>
<feature type="domain" description="EF-hand" evidence="3">
    <location>
        <begin position="3"/>
        <end position="38"/>
    </location>
</feature>
<evidence type="ECO:0000256" key="2">
    <source>
        <dbReference type="ARBA" id="ARBA00022837"/>
    </source>
</evidence>
<dbReference type="OrthoDB" id="26525at2759"/>
<reference evidence="4" key="1">
    <citation type="submission" date="2021-06" db="EMBL/GenBank/DDBJ databases">
        <authorList>
            <person name="Kallberg Y."/>
            <person name="Tangrot J."/>
            <person name="Rosling A."/>
        </authorList>
    </citation>
    <scope>NUCLEOTIDE SEQUENCE</scope>
    <source>
        <strain evidence="4">MT106</strain>
    </source>
</reference>
<accession>A0A9N9CU90</accession>
<dbReference type="InterPro" id="IPR018247">
    <property type="entry name" value="EF_Hand_1_Ca_BS"/>
</dbReference>
<name>A0A9N9CU90_9GLOM</name>
<dbReference type="PANTHER" id="PTHR23048:SF0">
    <property type="entry name" value="CALMODULIN LIKE 3"/>
    <property type="match status" value="1"/>
</dbReference>
<dbReference type="PROSITE" id="PS50222">
    <property type="entry name" value="EF_HAND_2"/>
    <property type="match status" value="3"/>
</dbReference>
<dbReference type="GO" id="GO:0005509">
    <property type="term" value="F:calcium ion binding"/>
    <property type="evidence" value="ECO:0007669"/>
    <property type="project" value="InterPro"/>
</dbReference>
<dbReference type="InterPro" id="IPR011992">
    <property type="entry name" value="EF-hand-dom_pair"/>
</dbReference>
<evidence type="ECO:0000256" key="1">
    <source>
        <dbReference type="ARBA" id="ARBA00022737"/>
    </source>
</evidence>
<comment type="caution">
    <text evidence="4">The sequence shown here is derived from an EMBL/GenBank/DDBJ whole genome shotgun (WGS) entry which is preliminary data.</text>
</comment>
<gene>
    <name evidence="4" type="ORF">AGERDE_LOCUS9846</name>
</gene>
<dbReference type="PANTHER" id="PTHR23048">
    <property type="entry name" value="MYOSIN LIGHT CHAIN 1, 3"/>
    <property type="match status" value="1"/>
</dbReference>
<dbReference type="InterPro" id="IPR002048">
    <property type="entry name" value="EF_hand_dom"/>
</dbReference>
<dbReference type="Pfam" id="PF13499">
    <property type="entry name" value="EF-hand_7"/>
    <property type="match status" value="1"/>
</dbReference>
<feature type="domain" description="EF-hand" evidence="3">
    <location>
        <begin position="74"/>
        <end position="109"/>
    </location>
</feature>
<dbReference type="Pfam" id="PF13405">
    <property type="entry name" value="EF-hand_6"/>
    <property type="match status" value="1"/>
</dbReference>
<feature type="domain" description="EF-hand" evidence="3">
    <location>
        <begin position="110"/>
        <end position="142"/>
    </location>
</feature>
<dbReference type="PROSITE" id="PS00018">
    <property type="entry name" value="EF_HAND_1"/>
    <property type="match status" value="1"/>
</dbReference>